<comment type="caution">
    <text evidence="1">The sequence shown here is derived from an EMBL/GenBank/DDBJ whole genome shotgun (WGS) entry which is preliminary data.</text>
</comment>
<evidence type="ECO:0000313" key="2">
    <source>
        <dbReference type="Proteomes" id="UP000324897"/>
    </source>
</evidence>
<organism evidence="1 2">
    <name type="scientific">Eragrostis curvula</name>
    <name type="common">weeping love grass</name>
    <dbReference type="NCBI Taxonomy" id="38414"/>
    <lineage>
        <taxon>Eukaryota</taxon>
        <taxon>Viridiplantae</taxon>
        <taxon>Streptophyta</taxon>
        <taxon>Embryophyta</taxon>
        <taxon>Tracheophyta</taxon>
        <taxon>Spermatophyta</taxon>
        <taxon>Magnoliopsida</taxon>
        <taxon>Liliopsida</taxon>
        <taxon>Poales</taxon>
        <taxon>Poaceae</taxon>
        <taxon>PACMAD clade</taxon>
        <taxon>Chloridoideae</taxon>
        <taxon>Eragrostideae</taxon>
        <taxon>Eragrostidinae</taxon>
        <taxon>Eragrostis</taxon>
    </lineage>
</organism>
<sequence>MLRPSRGRCISVSAKDHPSVCGDSIYMSPTWAPAILHTLSNGTFERMSRCSLTSHLGVNTVHSVRPFTLMDQLLTYCNHTEWSKGFMFHEYHANAATLGADFLMELCAQDKEIRIPSLSKQDEVEMYKDYLRRRGKRTGSLDKQV</sequence>
<dbReference type="EMBL" id="RWGY01000029">
    <property type="protein sequence ID" value="TVU18858.1"/>
    <property type="molecule type" value="Genomic_DNA"/>
</dbReference>
<dbReference type="Proteomes" id="UP000324897">
    <property type="component" value="Chromosome 7"/>
</dbReference>
<protein>
    <submittedName>
        <fullName evidence="1">Uncharacterized protein</fullName>
    </submittedName>
</protein>
<name>A0A5J9U6F5_9POAL</name>
<accession>A0A5J9U6F5</accession>
<evidence type="ECO:0000313" key="1">
    <source>
        <dbReference type="EMBL" id="TVU18858.1"/>
    </source>
</evidence>
<dbReference type="OrthoDB" id="10497819at2759"/>
<dbReference type="Gramene" id="TVU18858">
    <property type="protein sequence ID" value="TVU18858"/>
    <property type="gene ID" value="EJB05_34973"/>
</dbReference>
<dbReference type="AlphaFoldDB" id="A0A5J9U6F5"/>
<feature type="non-terminal residue" evidence="1">
    <location>
        <position position="1"/>
    </location>
</feature>
<proteinExistence type="predicted"/>
<keyword evidence="2" id="KW-1185">Reference proteome</keyword>
<reference evidence="1 2" key="1">
    <citation type="journal article" date="2019" name="Sci. Rep.">
        <title>A high-quality genome of Eragrostis curvula grass provides insights into Poaceae evolution and supports new strategies to enhance forage quality.</title>
        <authorList>
            <person name="Carballo J."/>
            <person name="Santos B.A.C.M."/>
            <person name="Zappacosta D."/>
            <person name="Garbus I."/>
            <person name="Selva J.P."/>
            <person name="Gallo C.A."/>
            <person name="Diaz A."/>
            <person name="Albertini E."/>
            <person name="Caccamo M."/>
            <person name="Echenique V."/>
        </authorList>
    </citation>
    <scope>NUCLEOTIDE SEQUENCE [LARGE SCALE GENOMIC DNA]</scope>
    <source>
        <strain evidence="2">cv. Victoria</strain>
        <tissue evidence="1">Leaf</tissue>
    </source>
</reference>
<gene>
    <name evidence="1" type="ORF">EJB05_34973</name>
</gene>